<dbReference type="GO" id="GO:0007266">
    <property type="term" value="P:Rho protein signal transduction"/>
    <property type="evidence" value="ECO:0007669"/>
    <property type="project" value="TreeGrafter"/>
</dbReference>
<keyword evidence="4" id="KW-0808">Transferase</keyword>
<feature type="compositionally biased region" description="Pro residues" evidence="1">
    <location>
        <begin position="211"/>
        <end position="222"/>
    </location>
</feature>
<feature type="domain" description="PTB" evidence="2">
    <location>
        <begin position="62"/>
        <end position="180"/>
    </location>
</feature>
<evidence type="ECO:0000313" key="5">
    <source>
        <dbReference type="Proteomes" id="UP001174909"/>
    </source>
</evidence>
<feature type="compositionally biased region" description="Polar residues" evidence="1">
    <location>
        <begin position="290"/>
        <end position="301"/>
    </location>
</feature>
<feature type="compositionally biased region" description="Polar residues" evidence="1">
    <location>
        <begin position="243"/>
        <end position="265"/>
    </location>
</feature>
<dbReference type="Pfam" id="PF08416">
    <property type="entry name" value="PTB"/>
    <property type="match status" value="1"/>
</dbReference>
<reference evidence="4" key="1">
    <citation type="submission" date="2023-03" db="EMBL/GenBank/DDBJ databases">
        <authorList>
            <person name="Steffen K."/>
            <person name="Cardenas P."/>
        </authorList>
    </citation>
    <scope>NUCLEOTIDE SEQUENCE</scope>
</reference>
<dbReference type="GO" id="GO:0005886">
    <property type="term" value="C:plasma membrane"/>
    <property type="evidence" value="ECO:0007669"/>
    <property type="project" value="TreeGrafter"/>
</dbReference>
<keyword evidence="5" id="KW-1185">Reference proteome</keyword>
<dbReference type="AlphaFoldDB" id="A0AA35SJ79"/>
<dbReference type="InterPro" id="IPR039801">
    <property type="entry name" value="EPS8-like"/>
</dbReference>
<dbReference type="GO" id="GO:0016301">
    <property type="term" value="F:kinase activity"/>
    <property type="evidence" value="ECO:0007669"/>
    <property type="project" value="UniProtKB-KW"/>
</dbReference>
<feature type="compositionally biased region" description="Basic residues" evidence="1">
    <location>
        <begin position="22"/>
        <end position="31"/>
    </location>
</feature>
<dbReference type="InterPro" id="IPR013625">
    <property type="entry name" value="PTB"/>
</dbReference>
<dbReference type="GO" id="GO:0003779">
    <property type="term" value="F:actin binding"/>
    <property type="evidence" value="ECO:0007669"/>
    <property type="project" value="TreeGrafter"/>
</dbReference>
<dbReference type="GO" id="GO:0035023">
    <property type="term" value="P:regulation of Rho protein signal transduction"/>
    <property type="evidence" value="ECO:0007669"/>
    <property type="project" value="TreeGrafter"/>
</dbReference>
<feature type="region of interest" description="Disordered" evidence="1">
    <location>
        <begin position="205"/>
        <end position="318"/>
    </location>
</feature>
<organism evidence="4 5">
    <name type="scientific">Geodia barretti</name>
    <name type="common">Barrett's horny sponge</name>
    <dbReference type="NCBI Taxonomy" id="519541"/>
    <lineage>
        <taxon>Eukaryota</taxon>
        <taxon>Metazoa</taxon>
        <taxon>Porifera</taxon>
        <taxon>Demospongiae</taxon>
        <taxon>Heteroscleromorpha</taxon>
        <taxon>Tetractinellida</taxon>
        <taxon>Astrophorina</taxon>
        <taxon>Geodiidae</taxon>
        <taxon>Geodia</taxon>
    </lineage>
</organism>
<evidence type="ECO:0000259" key="3">
    <source>
        <dbReference type="Pfam" id="PF22975"/>
    </source>
</evidence>
<name>A0AA35SJ79_GEOBA</name>
<dbReference type="PANTHER" id="PTHR12287">
    <property type="entry name" value="EPIDERMAL GROWTH FACTOR RECEPTOR KINASE SUBSTRATE EPS8-RELATED PROTEIN"/>
    <property type="match status" value="1"/>
</dbReference>
<protein>
    <submittedName>
        <fullName evidence="4">Epidermal growth factor receptor kinase substrate 8-like protein 1</fullName>
    </submittedName>
</protein>
<feature type="domain" description="EPS8 spectrin-like" evidence="3">
    <location>
        <begin position="325"/>
        <end position="421"/>
    </location>
</feature>
<dbReference type="EMBL" id="CASHTH010002418">
    <property type="protein sequence ID" value="CAI8029601.1"/>
    <property type="molecule type" value="Genomic_DNA"/>
</dbReference>
<dbReference type="InterPro" id="IPR011993">
    <property type="entry name" value="PH-like_dom_sf"/>
</dbReference>
<dbReference type="Gene3D" id="2.30.29.30">
    <property type="entry name" value="Pleckstrin-homology domain (PH domain)/Phosphotyrosine-binding domain (PTB)"/>
    <property type="match status" value="1"/>
</dbReference>
<dbReference type="Pfam" id="PF22975">
    <property type="entry name" value="EPS8_2nd"/>
    <property type="match status" value="1"/>
</dbReference>
<keyword evidence="4" id="KW-0418">Kinase</keyword>
<keyword evidence="4" id="KW-0675">Receptor</keyword>
<gene>
    <name evidence="4" type="ORF">GBAR_LOCUS16801</name>
</gene>
<evidence type="ECO:0000259" key="2">
    <source>
        <dbReference type="Pfam" id="PF08416"/>
    </source>
</evidence>
<feature type="region of interest" description="Disordered" evidence="1">
    <location>
        <begin position="1"/>
        <end position="31"/>
    </location>
</feature>
<sequence>MQKDVIQRSALGPSMITPPMGLKRKTGKKEKKNKVMVSAPFNVKYVDMLEAPDQLQDQIKFPVEHIATMAMEQQEIDPSIATLDHVKGLLQQKTKEVLLCITNSALIVKDCVTKEAMLQIPLTKIITCHHLNKRGSQSNVLKIDAHDQTGHHTHFFQCSRTPAEIICKEINLAKINCSTGNEGKQRKEWLTRQQHLKALQGNWILQSHSNHPPPPSVTPPSLPAGGGCSISAPYPPHDHPTILQGNLQPESPSEVSRGPHQSYSSDGHAESIGQGSEGTSHPNNARDIIKQSSSKNISVLPSRSPGEGGETSEMRRRMKASRIQRDVDILNHVMEDLDDFKYILKSKAAAWADLEKKRKKSRRKKHDAAIEELRLRAEPPSEEEFKEVYRKCKFALNLITKLGHHLSAPSASELQAAIFSHYVSHFVSINKG</sequence>
<feature type="compositionally biased region" description="Polar residues" evidence="1">
    <location>
        <begin position="273"/>
        <end position="283"/>
    </location>
</feature>
<evidence type="ECO:0000313" key="4">
    <source>
        <dbReference type="EMBL" id="CAI8029601.1"/>
    </source>
</evidence>
<dbReference type="PANTHER" id="PTHR12287:SF23">
    <property type="entry name" value="AROUSER, ISOFORM A-RELATED"/>
    <property type="match status" value="1"/>
</dbReference>
<comment type="caution">
    <text evidence="4">The sequence shown here is derived from an EMBL/GenBank/DDBJ whole genome shotgun (WGS) entry which is preliminary data.</text>
</comment>
<evidence type="ECO:0000256" key="1">
    <source>
        <dbReference type="SAM" id="MobiDB-lite"/>
    </source>
</evidence>
<dbReference type="SUPFAM" id="SSF50729">
    <property type="entry name" value="PH domain-like"/>
    <property type="match status" value="1"/>
</dbReference>
<dbReference type="InterPro" id="IPR055093">
    <property type="entry name" value="EPS8_2nd"/>
</dbReference>
<proteinExistence type="predicted"/>
<accession>A0AA35SJ79</accession>
<dbReference type="Proteomes" id="UP001174909">
    <property type="component" value="Unassembled WGS sequence"/>
</dbReference>